<feature type="region of interest" description="Disordered" evidence="1">
    <location>
        <begin position="20"/>
        <end position="53"/>
    </location>
</feature>
<comment type="caution">
    <text evidence="2">The sequence shown here is derived from an EMBL/GenBank/DDBJ whole genome shotgun (WGS) entry which is preliminary data.</text>
</comment>
<reference evidence="2 3" key="1">
    <citation type="journal article" date="2019" name="Sci. Rep.">
        <title>Orb-weaving spider Araneus ventricosus genome elucidates the spidroin gene catalogue.</title>
        <authorList>
            <person name="Kono N."/>
            <person name="Nakamura H."/>
            <person name="Ohtoshi R."/>
            <person name="Moran D.A.P."/>
            <person name="Shinohara A."/>
            <person name="Yoshida Y."/>
            <person name="Fujiwara M."/>
            <person name="Mori M."/>
            <person name="Tomita M."/>
            <person name="Arakawa K."/>
        </authorList>
    </citation>
    <scope>NUCLEOTIDE SEQUENCE [LARGE SCALE GENOMIC DNA]</scope>
</reference>
<feature type="compositionally biased region" description="Polar residues" evidence="1">
    <location>
        <begin position="20"/>
        <end position="32"/>
    </location>
</feature>
<evidence type="ECO:0000256" key="1">
    <source>
        <dbReference type="SAM" id="MobiDB-lite"/>
    </source>
</evidence>
<dbReference type="Proteomes" id="UP000499080">
    <property type="component" value="Unassembled WGS sequence"/>
</dbReference>
<organism evidence="2 3">
    <name type="scientific">Araneus ventricosus</name>
    <name type="common">Orbweaver spider</name>
    <name type="synonym">Epeira ventricosa</name>
    <dbReference type="NCBI Taxonomy" id="182803"/>
    <lineage>
        <taxon>Eukaryota</taxon>
        <taxon>Metazoa</taxon>
        <taxon>Ecdysozoa</taxon>
        <taxon>Arthropoda</taxon>
        <taxon>Chelicerata</taxon>
        <taxon>Arachnida</taxon>
        <taxon>Araneae</taxon>
        <taxon>Araneomorphae</taxon>
        <taxon>Entelegynae</taxon>
        <taxon>Araneoidea</taxon>
        <taxon>Araneidae</taxon>
        <taxon>Araneus</taxon>
    </lineage>
</organism>
<gene>
    <name evidence="2" type="ORF">AVEN_153905_1</name>
</gene>
<dbReference type="EMBL" id="BGPR01000825">
    <property type="protein sequence ID" value="GBM36953.1"/>
    <property type="molecule type" value="Genomic_DNA"/>
</dbReference>
<dbReference type="AlphaFoldDB" id="A0A4Y2F6J6"/>
<evidence type="ECO:0000313" key="3">
    <source>
        <dbReference type="Proteomes" id="UP000499080"/>
    </source>
</evidence>
<keyword evidence="3" id="KW-1185">Reference proteome</keyword>
<accession>A0A4Y2F6J6</accession>
<sequence length="98" mass="10764">MWCGSLGGVPLRCRPRHLTAVQNDEASQNSPRVASKRDVANKPSPSVCATPAGGRLITSDQAHKHDESQEIGGRLSFTLGRRPFPKDGDKLNYIHRFI</sequence>
<protein>
    <submittedName>
        <fullName evidence="2">Uncharacterized protein</fullName>
    </submittedName>
</protein>
<evidence type="ECO:0000313" key="2">
    <source>
        <dbReference type="EMBL" id="GBM36953.1"/>
    </source>
</evidence>
<name>A0A4Y2F6J6_ARAVE</name>
<proteinExistence type="predicted"/>